<keyword evidence="3" id="KW-1185">Reference proteome</keyword>
<evidence type="ECO:0000259" key="1">
    <source>
        <dbReference type="Pfam" id="PF06985"/>
    </source>
</evidence>
<accession>A0AAE0N3H5</accession>
<reference evidence="2" key="1">
    <citation type="journal article" date="2023" name="Mol. Phylogenet. Evol.">
        <title>Genome-scale phylogeny and comparative genomics of the fungal order Sordariales.</title>
        <authorList>
            <person name="Hensen N."/>
            <person name="Bonometti L."/>
            <person name="Westerberg I."/>
            <person name="Brannstrom I.O."/>
            <person name="Guillou S."/>
            <person name="Cros-Aarteil S."/>
            <person name="Calhoun S."/>
            <person name="Haridas S."/>
            <person name="Kuo A."/>
            <person name="Mondo S."/>
            <person name="Pangilinan J."/>
            <person name="Riley R."/>
            <person name="LaButti K."/>
            <person name="Andreopoulos B."/>
            <person name="Lipzen A."/>
            <person name="Chen C."/>
            <person name="Yan M."/>
            <person name="Daum C."/>
            <person name="Ng V."/>
            <person name="Clum A."/>
            <person name="Steindorff A."/>
            <person name="Ohm R.A."/>
            <person name="Martin F."/>
            <person name="Silar P."/>
            <person name="Natvig D.O."/>
            <person name="Lalanne C."/>
            <person name="Gautier V."/>
            <person name="Ament-Velasquez S.L."/>
            <person name="Kruys A."/>
            <person name="Hutchinson M.I."/>
            <person name="Powell A.J."/>
            <person name="Barry K."/>
            <person name="Miller A.N."/>
            <person name="Grigoriev I.V."/>
            <person name="Debuchy R."/>
            <person name="Gladieux P."/>
            <person name="Hiltunen Thoren M."/>
            <person name="Johannesson H."/>
        </authorList>
    </citation>
    <scope>NUCLEOTIDE SEQUENCE</scope>
    <source>
        <strain evidence="2">CBS 958.72</strain>
    </source>
</reference>
<protein>
    <submittedName>
        <fullName evidence="2">Heterokaryon incompatibility protein-domain-containing protein</fullName>
    </submittedName>
</protein>
<evidence type="ECO:0000313" key="3">
    <source>
        <dbReference type="Proteomes" id="UP001287356"/>
    </source>
</evidence>
<reference evidence="2" key="2">
    <citation type="submission" date="2023-06" db="EMBL/GenBank/DDBJ databases">
        <authorList>
            <consortium name="Lawrence Berkeley National Laboratory"/>
            <person name="Haridas S."/>
            <person name="Hensen N."/>
            <person name="Bonometti L."/>
            <person name="Westerberg I."/>
            <person name="Brannstrom I.O."/>
            <person name="Guillou S."/>
            <person name="Cros-Aarteil S."/>
            <person name="Calhoun S."/>
            <person name="Kuo A."/>
            <person name="Mondo S."/>
            <person name="Pangilinan J."/>
            <person name="Riley R."/>
            <person name="Labutti K."/>
            <person name="Andreopoulos B."/>
            <person name="Lipzen A."/>
            <person name="Chen C."/>
            <person name="Yanf M."/>
            <person name="Daum C."/>
            <person name="Ng V."/>
            <person name="Clum A."/>
            <person name="Steindorff A."/>
            <person name="Ohm R."/>
            <person name="Martin F."/>
            <person name="Silar P."/>
            <person name="Natvig D."/>
            <person name="Lalanne C."/>
            <person name="Gautier V."/>
            <person name="Ament-Velasquez S.L."/>
            <person name="Kruys A."/>
            <person name="Hutchinson M.I."/>
            <person name="Powell A.J."/>
            <person name="Barry K."/>
            <person name="Miller A.N."/>
            <person name="Grigoriev I.V."/>
            <person name="Debuchy R."/>
            <person name="Gladieux P."/>
            <person name="Thoren M.H."/>
            <person name="Johannesson H."/>
        </authorList>
    </citation>
    <scope>NUCLEOTIDE SEQUENCE</scope>
    <source>
        <strain evidence="2">CBS 958.72</strain>
    </source>
</reference>
<dbReference type="InterPro" id="IPR010730">
    <property type="entry name" value="HET"/>
</dbReference>
<dbReference type="PANTHER" id="PTHR10622:SF10">
    <property type="entry name" value="HET DOMAIN-CONTAINING PROTEIN"/>
    <property type="match status" value="1"/>
</dbReference>
<organism evidence="2 3">
    <name type="scientific">Lasiosphaeria ovina</name>
    <dbReference type="NCBI Taxonomy" id="92902"/>
    <lineage>
        <taxon>Eukaryota</taxon>
        <taxon>Fungi</taxon>
        <taxon>Dikarya</taxon>
        <taxon>Ascomycota</taxon>
        <taxon>Pezizomycotina</taxon>
        <taxon>Sordariomycetes</taxon>
        <taxon>Sordariomycetidae</taxon>
        <taxon>Sordariales</taxon>
        <taxon>Lasiosphaeriaceae</taxon>
        <taxon>Lasiosphaeria</taxon>
    </lineage>
</organism>
<evidence type="ECO:0000313" key="2">
    <source>
        <dbReference type="EMBL" id="KAK3368850.1"/>
    </source>
</evidence>
<comment type="caution">
    <text evidence="2">The sequence shown here is derived from an EMBL/GenBank/DDBJ whole genome shotgun (WGS) entry which is preliminary data.</text>
</comment>
<name>A0AAE0N3H5_9PEZI</name>
<gene>
    <name evidence="2" type="ORF">B0T24DRAFT_496233</name>
</gene>
<feature type="domain" description="Heterokaryon incompatibility" evidence="1">
    <location>
        <begin position="32"/>
        <end position="124"/>
    </location>
</feature>
<dbReference type="EMBL" id="JAULSN010000006">
    <property type="protein sequence ID" value="KAK3368850.1"/>
    <property type="molecule type" value="Genomic_DNA"/>
</dbReference>
<dbReference type="AlphaFoldDB" id="A0AAE0N3H5"/>
<proteinExistence type="predicted"/>
<feature type="non-terminal residue" evidence="2">
    <location>
        <position position="264"/>
    </location>
</feature>
<sequence>MHLLHCAWDESSSPRTVSISLRACISHVPPPYAILSHRWAANPEDEVTFDDMMAGASAGANRAQAKPGYEKLRMTCTQALLDGLSWAWIDTCCIDKRSSAELSEAINSMFSWYEKSDRCYAYLEDVYSIPAPLEGTFESELRSSVWFSRGWTLQELIAPAEVEFFAHGWRCIGAKTNMAPRLSRMTGIAEKALVSGIDVYEASVAEKMSWAANRITTRPEDRAYSLMGLFGVNMPTLYGEGHSAFTRLQHEIMRLTSDHTIFTW</sequence>
<dbReference type="Pfam" id="PF06985">
    <property type="entry name" value="HET"/>
    <property type="match status" value="1"/>
</dbReference>
<dbReference type="Proteomes" id="UP001287356">
    <property type="component" value="Unassembled WGS sequence"/>
</dbReference>
<dbReference type="PANTHER" id="PTHR10622">
    <property type="entry name" value="HET DOMAIN-CONTAINING PROTEIN"/>
    <property type="match status" value="1"/>
</dbReference>